<dbReference type="Proteomes" id="UP001597075">
    <property type="component" value="Unassembled WGS sequence"/>
</dbReference>
<gene>
    <name evidence="1" type="ORF">ACFSBJ_09010</name>
</gene>
<evidence type="ECO:0000313" key="1">
    <source>
        <dbReference type="EMBL" id="MFD1633872.1"/>
    </source>
</evidence>
<dbReference type="Pfam" id="PF01663">
    <property type="entry name" value="Phosphodiest"/>
    <property type="match status" value="1"/>
</dbReference>
<dbReference type="RefSeq" id="WP_256404138.1">
    <property type="nucleotide sequence ID" value="NZ_CP187151.1"/>
</dbReference>
<keyword evidence="2" id="KW-1185">Reference proteome</keyword>
<proteinExistence type="predicted"/>
<accession>A0ABD6CXD0</accession>
<organism evidence="1 2">
    <name type="scientific">Haloplanus ruber</name>
    <dbReference type="NCBI Taxonomy" id="869892"/>
    <lineage>
        <taxon>Archaea</taxon>
        <taxon>Methanobacteriati</taxon>
        <taxon>Methanobacteriota</taxon>
        <taxon>Stenosarchaea group</taxon>
        <taxon>Halobacteria</taxon>
        <taxon>Halobacteriales</taxon>
        <taxon>Haloferacaceae</taxon>
        <taxon>Haloplanus</taxon>
    </lineage>
</organism>
<dbReference type="InterPro" id="IPR002591">
    <property type="entry name" value="Phosphodiest/P_Trfase"/>
</dbReference>
<sequence>MRRVALIVLDCVRKDYFDENATQIKKMADLDVDECYAASSWSVPSHSSLFTGTLPHEHQVHSYNTDYSILKTFFEEVESEGISANGAVSDAFNADKLFNEFVAFSGKQEITPDAVTFKDVVEYEAGLQRIVEYLRQAIDDGKLKHSLINGIGIKANHFIKRLPIYPFGDHGASQVTKRLSDSDADFVFCNYIDAHAPMQNHRYIESNFPKGWHSNQISIEDIRDSELEASQRDLNKYHNLYSKTIQYLDSKIATFAEEMPDDMTLIITADHGEEMLMDGESDLGHTGFSQSLLHVPFVIIGSDAKYDGGTVSHLDVPAMVEQLWESRELTVPTREFVLSERPGMMFYDGDNPWWNRAIRAVTVNGIRWQWDDLGNSHKVELTKSKEEKKVEAKIPAEYKDMFDGTVDELGDDSQNIEVSNQVETRLKELGYKI</sequence>
<dbReference type="Gene3D" id="3.40.720.10">
    <property type="entry name" value="Alkaline Phosphatase, subunit A"/>
    <property type="match status" value="1"/>
</dbReference>
<dbReference type="AlphaFoldDB" id="A0ABD6CXD0"/>
<evidence type="ECO:0000313" key="2">
    <source>
        <dbReference type="Proteomes" id="UP001597075"/>
    </source>
</evidence>
<name>A0ABD6CXD0_9EURY</name>
<dbReference type="InterPro" id="IPR017850">
    <property type="entry name" value="Alkaline_phosphatase_core_sf"/>
</dbReference>
<dbReference type="SUPFAM" id="SSF53649">
    <property type="entry name" value="Alkaline phosphatase-like"/>
    <property type="match status" value="1"/>
</dbReference>
<reference evidence="1 2" key="1">
    <citation type="journal article" date="2019" name="Int. J. Syst. Evol. Microbiol.">
        <title>The Global Catalogue of Microorganisms (GCM) 10K type strain sequencing project: providing services to taxonomists for standard genome sequencing and annotation.</title>
        <authorList>
            <consortium name="The Broad Institute Genomics Platform"/>
            <consortium name="The Broad Institute Genome Sequencing Center for Infectious Disease"/>
            <person name="Wu L."/>
            <person name="Ma J."/>
        </authorList>
    </citation>
    <scope>NUCLEOTIDE SEQUENCE [LARGE SCALE GENOMIC DNA]</scope>
    <source>
        <strain evidence="1 2">CGMCC 1.10594</strain>
    </source>
</reference>
<dbReference type="EMBL" id="JBHUDL010000010">
    <property type="protein sequence ID" value="MFD1633872.1"/>
    <property type="molecule type" value="Genomic_DNA"/>
</dbReference>
<protein>
    <submittedName>
        <fullName evidence="1">Alkaline phosphatase family protein</fullName>
    </submittedName>
</protein>
<comment type="caution">
    <text evidence="1">The sequence shown here is derived from an EMBL/GenBank/DDBJ whole genome shotgun (WGS) entry which is preliminary data.</text>
</comment>